<dbReference type="InterPro" id="IPR053850">
    <property type="entry name" value="Glyco_hydro_123_N_2"/>
</dbReference>
<name>A0A5B3G6A1_9BACT</name>
<evidence type="ECO:0000259" key="3">
    <source>
        <dbReference type="Pfam" id="PF22680"/>
    </source>
</evidence>
<dbReference type="InterPro" id="IPR025150">
    <property type="entry name" value="GH123_cat"/>
</dbReference>
<dbReference type="RefSeq" id="WP_149887486.1">
    <property type="nucleotide sequence ID" value="NZ_DAWBHW010000002.1"/>
</dbReference>
<dbReference type="Pfam" id="PF22680">
    <property type="entry name" value="Glyco_hydro_123_N_2"/>
    <property type="match status" value="1"/>
</dbReference>
<feature type="domain" description="Glycoside hydrolase 123 N-terminal" evidence="3">
    <location>
        <begin position="54"/>
        <end position="192"/>
    </location>
</feature>
<protein>
    <submittedName>
        <fullName evidence="4">DUF4091 domain-containing protein</fullName>
    </submittedName>
</protein>
<dbReference type="Pfam" id="PF13320">
    <property type="entry name" value="GH123_cat"/>
    <property type="match status" value="1"/>
</dbReference>
<dbReference type="EMBL" id="VVXK01000013">
    <property type="protein sequence ID" value="KAA2368752.1"/>
    <property type="molecule type" value="Genomic_DNA"/>
</dbReference>
<gene>
    <name evidence="4" type="ORF">F2Y13_09805</name>
</gene>
<organism evidence="4 5">
    <name type="scientific">Alistipes shahii</name>
    <dbReference type="NCBI Taxonomy" id="328814"/>
    <lineage>
        <taxon>Bacteria</taxon>
        <taxon>Pseudomonadati</taxon>
        <taxon>Bacteroidota</taxon>
        <taxon>Bacteroidia</taxon>
        <taxon>Bacteroidales</taxon>
        <taxon>Rikenellaceae</taxon>
        <taxon>Alistipes</taxon>
    </lineage>
</organism>
<evidence type="ECO:0000256" key="1">
    <source>
        <dbReference type="SAM" id="SignalP"/>
    </source>
</evidence>
<feature type="signal peptide" evidence="1">
    <location>
        <begin position="1"/>
        <end position="24"/>
    </location>
</feature>
<sequence length="579" mass="64738">MKKLLATLPLLTLLSCTGIPPQHALSHFDWTEPADPQGEKPETWNGVEKPIVTFGSTDVRYPRATPCAAAVTDQTTLTGWRGEKVSAQAVISAPAAVGGLTCTVGDFVADNGAKLPGIARARFVKYVVSDRFLTDQPCGARPENNPAHLEADLLDEAASCDVPARSTRPVWITVDIPRDAAPGRYTAPVAVKGEGVAETLTLHLNVTERTLPAPSEWTYHLDLWQHPAAVARAEGVEVWSDEHFERMRPTMRQLADAGQKVITATLNKDPWNNQCYDAYADMIVWTRLADGTWEYDFTVFDRWVRFMLDLGVGKYVNCYSMLPWNNMLHYKDAVTGEFVDVKADPGTPAFREMWGPFLPAFVGHLREKGWLGITNIAMDERSPEVMAAATALLKEVAPELGIALADNHKIFKQYPYIKDMCASIFGPIEQTDIVQRRSKGLTTTFYVCCSSGFPNTYTSSAPAEATYLSWYAAAEDYDGFLRWAYNSWVEDPIRDSRFRKWAAGDTYLVYPEGRSSIRFERLVEGIQDWEKIRSLKTEFSGDDAKLQTLHDLLEPFRSPVAFDGWEQTLRNARATLNTL</sequence>
<dbReference type="PROSITE" id="PS51257">
    <property type="entry name" value="PROKAR_LIPOPROTEIN"/>
    <property type="match status" value="1"/>
</dbReference>
<reference evidence="4 5" key="1">
    <citation type="journal article" date="2019" name="Nat. Med.">
        <title>A library of human gut bacterial isolates paired with longitudinal multiomics data enables mechanistic microbiome research.</title>
        <authorList>
            <person name="Poyet M."/>
            <person name="Groussin M."/>
            <person name="Gibbons S.M."/>
            <person name="Avila-Pacheco J."/>
            <person name="Jiang X."/>
            <person name="Kearney S.M."/>
            <person name="Perrotta A.R."/>
            <person name="Berdy B."/>
            <person name="Zhao S."/>
            <person name="Lieberman T.D."/>
            <person name="Swanson P.K."/>
            <person name="Smith M."/>
            <person name="Roesemann S."/>
            <person name="Alexander J.E."/>
            <person name="Rich S.A."/>
            <person name="Livny J."/>
            <person name="Vlamakis H."/>
            <person name="Clish C."/>
            <person name="Bullock K."/>
            <person name="Deik A."/>
            <person name="Scott J."/>
            <person name="Pierce K.A."/>
            <person name="Xavier R.J."/>
            <person name="Alm E.J."/>
        </authorList>
    </citation>
    <scope>NUCLEOTIDE SEQUENCE [LARGE SCALE GENOMIC DNA]</scope>
    <source>
        <strain evidence="4 5">BIOML-A2</strain>
    </source>
</reference>
<comment type="caution">
    <text evidence="4">The sequence shown here is derived from an EMBL/GenBank/DDBJ whole genome shotgun (WGS) entry which is preliminary data.</text>
</comment>
<keyword evidence="1" id="KW-0732">Signal</keyword>
<proteinExistence type="predicted"/>
<accession>A0A5B3G6A1</accession>
<dbReference type="AlphaFoldDB" id="A0A5B3G6A1"/>
<evidence type="ECO:0000313" key="5">
    <source>
        <dbReference type="Proteomes" id="UP000323567"/>
    </source>
</evidence>
<evidence type="ECO:0000313" key="4">
    <source>
        <dbReference type="EMBL" id="KAA2368752.1"/>
    </source>
</evidence>
<dbReference type="Proteomes" id="UP000323567">
    <property type="component" value="Unassembled WGS sequence"/>
</dbReference>
<feature type="domain" description="Glycoside hydrolase 123 catalytic" evidence="2">
    <location>
        <begin position="224"/>
        <end position="534"/>
    </location>
</feature>
<evidence type="ECO:0000259" key="2">
    <source>
        <dbReference type="Pfam" id="PF13320"/>
    </source>
</evidence>
<feature type="chain" id="PRO_5023089206" evidence="1">
    <location>
        <begin position="25"/>
        <end position="579"/>
    </location>
</feature>